<dbReference type="NCBIfam" id="TIGR00147">
    <property type="entry name" value="YegS/Rv2252/BmrU family lipid kinase"/>
    <property type="match status" value="1"/>
</dbReference>
<dbReference type="GO" id="GO:0008654">
    <property type="term" value="P:phospholipid biosynthetic process"/>
    <property type="evidence" value="ECO:0007669"/>
    <property type="project" value="UniProtKB-KW"/>
</dbReference>
<evidence type="ECO:0000256" key="5">
    <source>
        <dbReference type="ARBA" id="ARBA00022723"/>
    </source>
</evidence>
<dbReference type="InterPro" id="IPR045540">
    <property type="entry name" value="YegS/DAGK_C"/>
</dbReference>
<evidence type="ECO:0000256" key="4">
    <source>
        <dbReference type="ARBA" id="ARBA00022679"/>
    </source>
</evidence>
<keyword evidence="8" id="KW-0067">ATP-binding</keyword>
<evidence type="ECO:0000256" key="3">
    <source>
        <dbReference type="ARBA" id="ARBA00022516"/>
    </source>
</evidence>
<dbReference type="Proteomes" id="UP000886857">
    <property type="component" value="Unassembled WGS sequence"/>
</dbReference>
<dbReference type="Pfam" id="PF00781">
    <property type="entry name" value="DAGK_cat"/>
    <property type="match status" value="1"/>
</dbReference>
<accession>A0A9D1N8R2</accession>
<comment type="similarity">
    <text evidence="2">Belongs to the diacylglycerol/lipid kinase family.</text>
</comment>
<keyword evidence="10" id="KW-0443">Lipid metabolism</keyword>
<evidence type="ECO:0000256" key="11">
    <source>
        <dbReference type="ARBA" id="ARBA00023209"/>
    </source>
</evidence>
<keyword evidence="5" id="KW-0479">Metal-binding</keyword>
<dbReference type="Gene3D" id="3.40.50.10330">
    <property type="entry name" value="Probable inorganic polyphosphate/atp-NAD kinase, domain 1"/>
    <property type="match status" value="1"/>
</dbReference>
<dbReference type="SUPFAM" id="SSF111331">
    <property type="entry name" value="NAD kinase/diacylglycerol kinase-like"/>
    <property type="match status" value="1"/>
</dbReference>
<name>A0A9D1N8R2_9FIRM</name>
<dbReference type="PANTHER" id="PTHR12358">
    <property type="entry name" value="SPHINGOSINE KINASE"/>
    <property type="match status" value="1"/>
</dbReference>
<keyword evidence="9" id="KW-0460">Magnesium</keyword>
<protein>
    <submittedName>
        <fullName evidence="14">Diacylglycerol kinase family lipid kinase</fullName>
    </submittedName>
</protein>
<keyword evidence="3" id="KW-0444">Lipid biosynthesis</keyword>
<feature type="domain" description="DAGKc" evidence="13">
    <location>
        <begin position="1"/>
        <end position="128"/>
    </location>
</feature>
<dbReference type="InterPro" id="IPR001206">
    <property type="entry name" value="Diacylglycerol_kinase_cat_dom"/>
</dbReference>
<dbReference type="GO" id="GO:0005886">
    <property type="term" value="C:plasma membrane"/>
    <property type="evidence" value="ECO:0007669"/>
    <property type="project" value="TreeGrafter"/>
</dbReference>
<dbReference type="PANTHER" id="PTHR12358:SF106">
    <property type="entry name" value="LIPID KINASE YEGS"/>
    <property type="match status" value="1"/>
</dbReference>
<gene>
    <name evidence="14" type="ORF">IAC73_00125</name>
</gene>
<evidence type="ECO:0000256" key="10">
    <source>
        <dbReference type="ARBA" id="ARBA00023098"/>
    </source>
</evidence>
<dbReference type="InterPro" id="IPR016064">
    <property type="entry name" value="NAD/diacylglycerol_kinase_sf"/>
</dbReference>
<dbReference type="PROSITE" id="PS50146">
    <property type="entry name" value="DAGK"/>
    <property type="match status" value="1"/>
</dbReference>
<comment type="cofactor">
    <cofactor evidence="1">
        <name>Mg(2+)</name>
        <dbReference type="ChEBI" id="CHEBI:18420"/>
    </cofactor>
</comment>
<dbReference type="GO" id="GO:0005524">
    <property type="term" value="F:ATP binding"/>
    <property type="evidence" value="ECO:0007669"/>
    <property type="project" value="UniProtKB-KW"/>
</dbReference>
<dbReference type="InterPro" id="IPR050187">
    <property type="entry name" value="Lipid_Phosphate_FormReg"/>
</dbReference>
<evidence type="ECO:0000256" key="2">
    <source>
        <dbReference type="ARBA" id="ARBA00005983"/>
    </source>
</evidence>
<evidence type="ECO:0000256" key="12">
    <source>
        <dbReference type="ARBA" id="ARBA00023264"/>
    </source>
</evidence>
<keyword evidence="6" id="KW-0547">Nucleotide-binding</keyword>
<dbReference type="GO" id="GO:0046872">
    <property type="term" value="F:metal ion binding"/>
    <property type="evidence" value="ECO:0007669"/>
    <property type="project" value="UniProtKB-KW"/>
</dbReference>
<evidence type="ECO:0000313" key="15">
    <source>
        <dbReference type="Proteomes" id="UP000886857"/>
    </source>
</evidence>
<reference evidence="14" key="1">
    <citation type="submission" date="2020-10" db="EMBL/GenBank/DDBJ databases">
        <authorList>
            <person name="Gilroy R."/>
        </authorList>
    </citation>
    <scope>NUCLEOTIDE SEQUENCE</scope>
    <source>
        <strain evidence="14">10406</strain>
    </source>
</reference>
<dbReference type="Pfam" id="PF19279">
    <property type="entry name" value="YegS_C"/>
    <property type="match status" value="1"/>
</dbReference>
<evidence type="ECO:0000256" key="7">
    <source>
        <dbReference type="ARBA" id="ARBA00022777"/>
    </source>
</evidence>
<evidence type="ECO:0000256" key="9">
    <source>
        <dbReference type="ARBA" id="ARBA00022842"/>
    </source>
</evidence>
<dbReference type="InterPro" id="IPR005218">
    <property type="entry name" value="Diacylglycerol/lipid_kinase"/>
</dbReference>
<dbReference type="InterPro" id="IPR017438">
    <property type="entry name" value="ATP-NAD_kinase_N"/>
</dbReference>
<evidence type="ECO:0000259" key="13">
    <source>
        <dbReference type="PROSITE" id="PS50146"/>
    </source>
</evidence>
<evidence type="ECO:0000256" key="6">
    <source>
        <dbReference type="ARBA" id="ARBA00022741"/>
    </source>
</evidence>
<dbReference type="EMBL" id="DVOE01000002">
    <property type="protein sequence ID" value="HIU98236.1"/>
    <property type="molecule type" value="Genomic_DNA"/>
</dbReference>
<dbReference type="Gene3D" id="2.60.200.40">
    <property type="match status" value="1"/>
</dbReference>
<keyword evidence="11" id="KW-0594">Phospholipid biosynthesis</keyword>
<dbReference type="AlphaFoldDB" id="A0A9D1N8R2"/>
<evidence type="ECO:0000256" key="1">
    <source>
        <dbReference type="ARBA" id="ARBA00001946"/>
    </source>
</evidence>
<sequence length="288" mass="31294">MYDIIINPLGGKGKSLKALTVAEKMLKAAGAEYAVHNTEYAGHATELARELSGKPDAKILVFGGDGSFNEVLNGITDFDNVTLGIVPCGTGNDFVRASGHPKKVKDAIELILKGNTGYIDYIDVGSRRCLNVAGAGMDVDVLLRYAEMKAFRGKLKYYAALFDTLIHVKWHKLRLTIDGKTMDKSVFMIGVGNGTCIGGGMPICPDAKVDDGLLSVVIVNEMKKSRIPVELPGFLSGKHVKKDYTEVYSAKEVTVEVLDDGKIELDGEVIDDKILECKVVHNVLKVYR</sequence>
<keyword evidence="4" id="KW-0808">Transferase</keyword>
<proteinExistence type="inferred from homology"/>
<evidence type="ECO:0000256" key="8">
    <source>
        <dbReference type="ARBA" id="ARBA00022840"/>
    </source>
</evidence>
<keyword evidence="12" id="KW-1208">Phospholipid metabolism</keyword>
<dbReference type="SMART" id="SM00046">
    <property type="entry name" value="DAGKc"/>
    <property type="match status" value="1"/>
</dbReference>
<organism evidence="14 15">
    <name type="scientific">Candidatus Limadaptatus stercoripullorum</name>
    <dbReference type="NCBI Taxonomy" id="2840846"/>
    <lineage>
        <taxon>Bacteria</taxon>
        <taxon>Bacillati</taxon>
        <taxon>Bacillota</taxon>
        <taxon>Clostridia</taxon>
        <taxon>Eubacteriales</taxon>
        <taxon>Candidatus Limadaptatus</taxon>
    </lineage>
</organism>
<comment type="caution">
    <text evidence="14">The sequence shown here is derived from an EMBL/GenBank/DDBJ whole genome shotgun (WGS) entry which is preliminary data.</text>
</comment>
<evidence type="ECO:0000313" key="14">
    <source>
        <dbReference type="EMBL" id="HIU98236.1"/>
    </source>
</evidence>
<dbReference type="GO" id="GO:0016301">
    <property type="term" value="F:kinase activity"/>
    <property type="evidence" value="ECO:0007669"/>
    <property type="project" value="UniProtKB-KW"/>
</dbReference>
<keyword evidence="7 14" id="KW-0418">Kinase</keyword>
<reference evidence="14" key="2">
    <citation type="journal article" date="2021" name="PeerJ">
        <title>Extensive microbial diversity within the chicken gut microbiome revealed by metagenomics and culture.</title>
        <authorList>
            <person name="Gilroy R."/>
            <person name="Ravi A."/>
            <person name="Getino M."/>
            <person name="Pursley I."/>
            <person name="Horton D.L."/>
            <person name="Alikhan N.F."/>
            <person name="Baker D."/>
            <person name="Gharbi K."/>
            <person name="Hall N."/>
            <person name="Watson M."/>
            <person name="Adriaenssens E.M."/>
            <person name="Foster-Nyarko E."/>
            <person name="Jarju S."/>
            <person name="Secka A."/>
            <person name="Antonio M."/>
            <person name="Oren A."/>
            <person name="Chaudhuri R.R."/>
            <person name="La Ragione R."/>
            <person name="Hildebrand F."/>
            <person name="Pallen M.J."/>
        </authorList>
    </citation>
    <scope>NUCLEOTIDE SEQUENCE</scope>
    <source>
        <strain evidence="14">10406</strain>
    </source>
</reference>